<proteinExistence type="inferred from homology"/>
<dbReference type="RefSeq" id="WP_061284566.1">
    <property type="nucleotide sequence ID" value="NZ_CALMQG010000025.1"/>
</dbReference>
<feature type="signal peptide" evidence="5">
    <location>
        <begin position="1"/>
        <end position="23"/>
    </location>
</feature>
<gene>
    <name evidence="8" type="primary">fimF_3</name>
    <name evidence="8" type="ORF">NCTC12993_07094</name>
    <name evidence="7" type="ORF">QWU01_26855</name>
</gene>
<sequence>MKKSLIAVALAATAVLSVSNVFAASGIVKFSGSILEDACTPTITAPNGTVDLGQHAKTDFKAANDTTSPVSFTIKLDGCPAAVTSATVMFEGDSDATNSALLAITAETGSAKGVGINMMTADKADLPLGGTNSYKYTLQPTPASNDLVFYAQYKATTATVTGGPANSSANFTVDYN</sequence>
<dbReference type="Pfam" id="PF00419">
    <property type="entry name" value="Fimbrial"/>
    <property type="match status" value="1"/>
</dbReference>
<dbReference type="InterPro" id="IPR050263">
    <property type="entry name" value="Bact_Fimbrial_Adh_Pro"/>
</dbReference>
<keyword evidence="4" id="KW-0281">Fimbrium</keyword>
<evidence type="ECO:0000256" key="3">
    <source>
        <dbReference type="ARBA" id="ARBA00022729"/>
    </source>
</evidence>
<organism evidence="8 9">
    <name type="scientific">Kluyvera cryocrescens</name>
    <name type="common">Kluyvera citrophila</name>
    <dbReference type="NCBI Taxonomy" id="580"/>
    <lineage>
        <taxon>Bacteria</taxon>
        <taxon>Pseudomonadati</taxon>
        <taxon>Pseudomonadota</taxon>
        <taxon>Gammaproteobacteria</taxon>
        <taxon>Enterobacterales</taxon>
        <taxon>Enterobacteriaceae</taxon>
        <taxon>Kluyvera</taxon>
    </lineage>
</organism>
<evidence type="ECO:0000313" key="8">
    <source>
        <dbReference type="EMBL" id="VFS88554.1"/>
    </source>
</evidence>
<dbReference type="EMBL" id="CAADJD010000030">
    <property type="protein sequence ID" value="VFS88554.1"/>
    <property type="molecule type" value="Genomic_DNA"/>
</dbReference>
<comment type="similarity">
    <text evidence="2">Belongs to the fimbrial protein family.</text>
</comment>
<dbReference type="AlphaFoldDB" id="A0A2X3ECG1"/>
<accession>A0A2X3ECG1</accession>
<dbReference type="InterPro" id="IPR008966">
    <property type="entry name" value="Adhesion_dom_sf"/>
</dbReference>
<evidence type="ECO:0000256" key="2">
    <source>
        <dbReference type="ARBA" id="ARBA00006671"/>
    </source>
</evidence>
<reference evidence="8 9" key="1">
    <citation type="submission" date="2019-03" db="EMBL/GenBank/DDBJ databases">
        <authorList>
            <consortium name="Pathogen Informatics"/>
        </authorList>
    </citation>
    <scope>NUCLEOTIDE SEQUENCE [LARGE SCALE GENOMIC DNA]</scope>
    <source>
        <strain evidence="8 9">NCTC12993</strain>
    </source>
</reference>
<feature type="domain" description="Fimbrial-type adhesion" evidence="6">
    <location>
        <begin position="29"/>
        <end position="175"/>
    </location>
</feature>
<dbReference type="GeneID" id="99779242"/>
<dbReference type="GO" id="GO:0043709">
    <property type="term" value="P:cell adhesion involved in single-species biofilm formation"/>
    <property type="evidence" value="ECO:0007669"/>
    <property type="project" value="TreeGrafter"/>
</dbReference>
<dbReference type="InterPro" id="IPR036937">
    <property type="entry name" value="Adhesion_dom_fimbrial_sf"/>
</dbReference>
<feature type="chain" id="PRO_5042701575" evidence="5">
    <location>
        <begin position="24"/>
        <end position="176"/>
    </location>
</feature>
<dbReference type="PANTHER" id="PTHR33420:SF3">
    <property type="entry name" value="FIMBRIAL SUBUNIT ELFA"/>
    <property type="match status" value="1"/>
</dbReference>
<dbReference type="PANTHER" id="PTHR33420">
    <property type="entry name" value="FIMBRIAL SUBUNIT ELFA-RELATED"/>
    <property type="match status" value="1"/>
</dbReference>
<keyword evidence="9" id="KW-1185">Reference proteome</keyword>
<comment type="subcellular location">
    <subcellularLocation>
        <location evidence="1">Fimbrium</location>
    </subcellularLocation>
</comment>
<dbReference type="Proteomes" id="UP000401081">
    <property type="component" value="Unassembled WGS sequence"/>
</dbReference>
<evidence type="ECO:0000313" key="7">
    <source>
        <dbReference type="EMBL" id="MDW3780415.1"/>
    </source>
</evidence>
<evidence type="ECO:0000259" key="6">
    <source>
        <dbReference type="Pfam" id="PF00419"/>
    </source>
</evidence>
<evidence type="ECO:0000313" key="9">
    <source>
        <dbReference type="Proteomes" id="UP000401081"/>
    </source>
</evidence>
<dbReference type="EMBL" id="JAUEQX010000036">
    <property type="protein sequence ID" value="MDW3780415.1"/>
    <property type="molecule type" value="Genomic_DNA"/>
</dbReference>
<dbReference type="OrthoDB" id="6466381at2"/>
<dbReference type="SUPFAM" id="SSF49401">
    <property type="entry name" value="Bacterial adhesins"/>
    <property type="match status" value="1"/>
</dbReference>
<dbReference type="Gene3D" id="2.60.40.1090">
    <property type="entry name" value="Fimbrial-type adhesion domain"/>
    <property type="match status" value="1"/>
</dbReference>
<name>A0A2X3ECG1_KLUCR</name>
<reference evidence="7" key="2">
    <citation type="journal article" date="2023" name="J Glob Antimicrob Resist">
        <title>Emergence of NDM-1 and KPC-3 carbapenemases in Kluyvera cryocrescens: Investigating genetic heterogeneity and acquisition routes of blaNDM-1 in Enterobacterales species in Portugal.</title>
        <authorList>
            <person name="Loiodice M."/>
            <person name="Ribeiro M."/>
            <person name="Peixe L."/>
            <person name="Novais A."/>
        </authorList>
    </citation>
    <scope>NUCLEOTIDE SEQUENCE</scope>
    <source>
        <strain evidence="7">K629</strain>
    </source>
</reference>
<evidence type="ECO:0000256" key="5">
    <source>
        <dbReference type="SAM" id="SignalP"/>
    </source>
</evidence>
<dbReference type="GO" id="GO:0009289">
    <property type="term" value="C:pilus"/>
    <property type="evidence" value="ECO:0007669"/>
    <property type="project" value="UniProtKB-SubCell"/>
</dbReference>
<evidence type="ECO:0000256" key="1">
    <source>
        <dbReference type="ARBA" id="ARBA00004561"/>
    </source>
</evidence>
<evidence type="ECO:0000256" key="4">
    <source>
        <dbReference type="ARBA" id="ARBA00023263"/>
    </source>
</evidence>
<dbReference type="Proteomes" id="UP001276300">
    <property type="component" value="Unassembled WGS sequence"/>
</dbReference>
<protein>
    <submittedName>
        <fullName evidence="7 8">Fimbrial protein</fullName>
    </submittedName>
</protein>
<keyword evidence="3 5" id="KW-0732">Signal</keyword>
<dbReference type="InterPro" id="IPR000259">
    <property type="entry name" value="Adhesion_dom_fimbrial"/>
</dbReference>